<dbReference type="PROSITE" id="PS00166">
    <property type="entry name" value="ENOYL_COA_HYDRATASE"/>
    <property type="match status" value="1"/>
</dbReference>
<dbReference type="EMBL" id="FNDG01000001">
    <property type="protein sequence ID" value="SDG91039.1"/>
    <property type="molecule type" value="Genomic_DNA"/>
</dbReference>
<evidence type="ECO:0000313" key="4">
    <source>
        <dbReference type="EMBL" id="SDG91039.1"/>
    </source>
</evidence>
<dbReference type="CDD" id="cd06558">
    <property type="entry name" value="crotonase-like"/>
    <property type="match status" value="1"/>
</dbReference>
<reference evidence="4 5" key="1">
    <citation type="submission" date="2016-10" db="EMBL/GenBank/DDBJ databases">
        <authorList>
            <person name="de Groot N.N."/>
        </authorList>
    </citation>
    <scope>NUCLEOTIDE SEQUENCE [LARGE SCALE GENOMIC DNA]</scope>
    <source>
        <strain evidence="4 5">LMG 18387</strain>
    </source>
</reference>
<dbReference type="PANTHER" id="PTHR11941:SF54">
    <property type="entry name" value="ENOYL-COA HYDRATASE, MITOCHONDRIAL"/>
    <property type="match status" value="1"/>
</dbReference>
<dbReference type="Pfam" id="PF00378">
    <property type="entry name" value="ECH_1"/>
    <property type="match status" value="1"/>
</dbReference>
<dbReference type="RefSeq" id="WP_084305718.1">
    <property type="nucleotide sequence ID" value="NZ_FNDG01000001.1"/>
</dbReference>
<dbReference type="AlphaFoldDB" id="A0A1G7Y3R1"/>
<dbReference type="SUPFAM" id="SSF52096">
    <property type="entry name" value="ClpP/crotonase"/>
    <property type="match status" value="1"/>
</dbReference>
<dbReference type="InterPro" id="IPR018376">
    <property type="entry name" value="Enoyl-CoA_hyd/isom_CS"/>
</dbReference>
<evidence type="ECO:0000313" key="5">
    <source>
        <dbReference type="Proteomes" id="UP000198606"/>
    </source>
</evidence>
<dbReference type="Proteomes" id="UP000198606">
    <property type="component" value="Unassembled WGS sequence"/>
</dbReference>
<dbReference type="FunFam" id="3.90.226.10:FF:000009">
    <property type="entry name" value="Carnitinyl-CoA dehydratase"/>
    <property type="match status" value="1"/>
</dbReference>
<dbReference type="GO" id="GO:0016829">
    <property type="term" value="F:lyase activity"/>
    <property type="evidence" value="ECO:0007669"/>
    <property type="project" value="UniProtKB-KW"/>
</dbReference>
<dbReference type="Gene3D" id="3.90.226.10">
    <property type="entry name" value="2-enoyl-CoA Hydratase, Chain A, domain 1"/>
    <property type="match status" value="1"/>
</dbReference>
<evidence type="ECO:0000256" key="1">
    <source>
        <dbReference type="ARBA" id="ARBA00005254"/>
    </source>
</evidence>
<keyword evidence="2" id="KW-0456">Lyase</keyword>
<dbReference type="GO" id="GO:0006635">
    <property type="term" value="P:fatty acid beta-oxidation"/>
    <property type="evidence" value="ECO:0007669"/>
    <property type="project" value="TreeGrafter"/>
</dbReference>
<dbReference type="InterPro" id="IPR001753">
    <property type="entry name" value="Enoyl-CoA_hydra/iso"/>
</dbReference>
<sequence>MSATVYCRIEDKVAVLTLSNPPLNVVTRELTLALQEHLDALAQQPQVRALVITGEGGKAFCAGSDIAEFAQWLEPGRIVPEKLALQHRVFGQLDHYPKPVVAALNGLTFGGGLEIALCCDLLVAESQVKLALPEIKLGVFPSSGGPLRVARRIGEARARELILLGEPIDAATALHWGLVNRVVATGDSLSAALALARQLAERPPVAYGLCKAVISASLDRDESQALAFSLEASAQAFASAECAEGVRAFLAKRTPTF</sequence>
<dbReference type="STRING" id="29435.SAMN05216588_101386"/>
<dbReference type="InterPro" id="IPR029045">
    <property type="entry name" value="ClpP/crotonase-like_dom_sf"/>
</dbReference>
<gene>
    <name evidence="4" type="ORF">SAMN05216588_101386</name>
</gene>
<proteinExistence type="inferred from homology"/>
<organism evidence="4 5">
    <name type="scientific">Phytopseudomonas flavescens</name>
    <dbReference type="NCBI Taxonomy" id="29435"/>
    <lineage>
        <taxon>Bacteria</taxon>
        <taxon>Pseudomonadati</taxon>
        <taxon>Pseudomonadota</taxon>
        <taxon>Gammaproteobacteria</taxon>
        <taxon>Pseudomonadales</taxon>
        <taxon>Pseudomonadaceae</taxon>
        <taxon>Phytopseudomonas</taxon>
    </lineage>
</organism>
<accession>A0A1G7Y3R1</accession>
<dbReference type="PANTHER" id="PTHR11941">
    <property type="entry name" value="ENOYL-COA HYDRATASE-RELATED"/>
    <property type="match status" value="1"/>
</dbReference>
<comment type="similarity">
    <text evidence="1 3">Belongs to the enoyl-CoA hydratase/isomerase family.</text>
</comment>
<evidence type="ECO:0000256" key="2">
    <source>
        <dbReference type="ARBA" id="ARBA00023239"/>
    </source>
</evidence>
<protein>
    <submittedName>
        <fullName evidence="4">Enoyl-CoA hydratase/carnithine racemase</fullName>
    </submittedName>
</protein>
<evidence type="ECO:0000256" key="3">
    <source>
        <dbReference type="RuleBase" id="RU003707"/>
    </source>
</evidence>
<name>A0A1G7Y3R1_9GAMM</name>